<dbReference type="RefSeq" id="WP_203165259.1">
    <property type="nucleotide sequence ID" value="NZ_JAEVLS010000001.1"/>
</dbReference>
<dbReference type="InterPro" id="IPR016155">
    <property type="entry name" value="Mopterin_synth/thiamin_S_b"/>
</dbReference>
<gene>
    <name evidence="1" type="ORF">JM946_00905</name>
</gene>
<reference evidence="1 2" key="1">
    <citation type="journal article" date="2021" name="Int. J. Syst. Evol. Microbiol.">
        <title>Steroidobacter gossypii sp. nov., isolated from soil of cotton cropping field.</title>
        <authorList>
            <person name="Huang R."/>
            <person name="Yang S."/>
            <person name="Zhen C."/>
            <person name="Liu W."/>
        </authorList>
    </citation>
    <scope>NUCLEOTIDE SEQUENCE [LARGE SCALE GENOMIC DNA]</scope>
    <source>
        <strain evidence="1 2">S1-65</strain>
    </source>
</reference>
<dbReference type="PANTHER" id="PTHR38031:SF1">
    <property type="entry name" value="SULFUR CARRIER PROTEIN CYSO"/>
    <property type="match status" value="1"/>
</dbReference>
<dbReference type="InterPro" id="IPR003749">
    <property type="entry name" value="ThiS/MoaD-like"/>
</dbReference>
<dbReference type="InterPro" id="IPR052045">
    <property type="entry name" value="Sulfur_Carrier/Prot_Modifier"/>
</dbReference>
<evidence type="ECO:0000313" key="1">
    <source>
        <dbReference type="EMBL" id="MBM0103276.1"/>
    </source>
</evidence>
<dbReference type="PANTHER" id="PTHR38031">
    <property type="entry name" value="SULFUR CARRIER PROTEIN SLR0821-RELATED"/>
    <property type="match status" value="1"/>
</dbReference>
<dbReference type="EMBL" id="JAEVLS010000001">
    <property type="protein sequence ID" value="MBM0103276.1"/>
    <property type="molecule type" value="Genomic_DNA"/>
</dbReference>
<comment type="caution">
    <text evidence="1">The sequence shown here is derived from an EMBL/GenBank/DDBJ whole genome shotgun (WGS) entry which is preliminary data.</text>
</comment>
<dbReference type="Proteomes" id="UP000661077">
    <property type="component" value="Unassembled WGS sequence"/>
</dbReference>
<dbReference type="SUPFAM" id="SSF54285">
    <property type="entry name" value="MoaD/ThiS"/>
    <property type="match status" value="1"/>
</dbReference>
<evidence type="ECO:0000313" key="2">
    <source>
        <dbReference type="Proteomes" id="UP000661077"/>
    </source>
</evidence>
<organism evidence="1 2">
    <name type="scientific">Steroidobacter gossypii</name>
    <dbReference type="NCBI Taxonomy" id="2805490"/>
    <lineage>
        <taxon>Bacteria</taxon>
        <taxon>Pseudomonadati</taxon>
        <taxon>Pseudomonadota</taxon>
        <taxon>Gammaproteobacteria</taxon>
        <taxon>Steroidobacterales</taxon>
        <taxon>Steroidobacteraceae</taxon>
        <taxon>Steroidobacter</taxon>
    </lineage>
</organism>
<dbReference type="InterPro" id="IPR012675">
    <property type="entry name" value="Beta-grasp_dom_sf"/>
</dbReference>
<keyword evidence="2" id="KW-1185">Reference proteome</keyword>
<accession>A0ABS1WQM4</accession>
<dbReference type="Pfam" id="PF02597">
    <property type="entry name" value="ThiS"/>
    <property type="match status" value="1"/>
</dbReference>
<name>A0ABS1WQM4_9GAMM</name>
<protein>
    <submittedName>
        <fullName evidence="1">MoaD/ThiS family protein</fullName>
    </submittedName>
</protein>
<proteinExistence type="predicted"/>
<dbReference type="Gene3D" id="3.10.20.30">
    <property type="match status" value="1"/>
</dbReference>
<sequence>MVQVNLTRHLFAFFPQLEGLTLEVEAIDVAGVVRALEARAPGIGFYLCDERGRLRPHVNIFIGNSLIRDRRNLSDPVSAGDKVSILQALSGG</sequence>